<sequence length="1143" mass="134411">MDQLIGTIVNEYQFIKLIGTGSMADVYLIQDMTSQIYYVAKVYTCIGSDIRCHNEAIILEKLSHPNIIIIRRNQQQLKLKGDKGQMDCLILEYLEKGDLFEFIDKSGQFEQSLCRYYFKQLIQVVDFVHGKGLVHRNLKLESVLLDRKFNLKLCNFSCAQYSNKYKDGKLKTKVGTENYQAPEVLYGAVYNGIKADVFSLGVILFIMYKGQPPFIKANQQDALFNLIIQENYKQFWEIHSQKNIEFPFDFKELFLGMINPNPEKRFNIEEVKNSKFYGGVTLNIQDVYEVMLKREKFILKITNVTIKNPRMKNFFDQCQYYGFSRSQVVKITEYEFQYCRGSKSWLSNYSKSIFNEQNPVLLSPCLPDNFDNLISGLMNFKQLYPEEFKDFPKNLGMLLSLGNQFPIFKGEKLGTNQITSFQIQQNVVTIFVFWKLEEEIKIGRMSQVKTRNISNRFRDDNESQCYLETAFIRAKKSIKRPLNLIGICLDNQDRKCLYEQVISQEDTHIWINENDQSAQVFKFAEDPNYQIRQLEQSIYIINSKGVFVGCLKENFGDHSFIHEINDIIDGEIKQQDDNQVLNIKQKIRKDDYQKVKNLIVDELPNKHKLPIGDTFSISIKKHTFFRDYSKVGATYFNPIFKAAGSKKYQQNCDDLIQFVKEFTPIAHMETDFKQHHSVNKKQFFEKLSRKLINIGYDDIRFILEKNIEISYEESSKRLEMKREITSMHNAPQSVSCVYSRKEALQKLGKSIFAQSDNYTHKELELLKEFFGNPYSLKTSFNIGTLFSPIPNTYKMQHNDFSGSSQIMQSIIRTTNKGIFDSKLVQSMNQSIDDQNQHFGITEQIKSNQSHIELSEGWDGDNKVDLNYDQMHSIHQINNEVLIIFLIDYTLDKHIELLHQLLEFIKSRQWNSSNIRVIGLEKKRSEEQFQKQMNRLEQEMKRGIFEAWFPLEQQFLGINFYKILSDLYGLDSISPILVIDHLGRLLYQGQPDQKFAPLLTKIINQESLKTIHPVDRPLKHRIDLAQFGREWRIIKQYGNESVYFSPTVQQTLKYLEKMPLRKTESWKLTITQFQLWNENGEFVRKCYEKPKIIYKFERPELAVKFYNIIEEIQRLVGKERIEVIDLNAEIHKERNNLQGEQLIK</sequence>
<dbReference type="EMBL" id="CAJJDO010000142">
    <property type="protein sequence ID" value="CAD8205938.1"/>
    <property type="molecule type" value="Genomic_DNA"/>
</dbReference>
<feature type="domain" description="Protein kinase" evidence="10">
    <location>
        <begin position="12"/>
        <end position="277"/>
    </location>
</feature>
<accession>A0A8S1XZX0</accession>
<protein>
    <recommendedName>
        <fullName evidence="1">non-specific serine/threonine protein kinase</fullName>
        <ecNumber evidence="1">2.7.11.1</ecNumber>
    </recommendedName>
</protein>
<keyword evidence="6 9" id="KW-0067">ATP-binding</keyword>
<dbReference type="EC" id="2.7.11.1" evidence="1"/>
<dbReference type="PANTHER" id="PTHR43895:SF32">
    <property type="entry name" value="SERINE_THREONINE-PROTEIN KINASE CHK1"/>
    <property type="match status" value="1"/>
</dbReference>
<gene>
    <name evidence="11" type="ORF">PPENT_87.1.T1420075</name>
</gene>
<dbReference type="Pfam" id="PF00069">
    <property type="entry name" value="Pkinase"/>
    <property type="match status" value="1"/>
</dbReference>
<feature type="binding site" evidence="9">
    <location>
        <position position="41"/>
    </location>
    <ligand>
        <name>ATP</name>
        <dbReference type="ChEBI" id="CHEBI:30616"/>
    </ligand>
</feature>
<evidence type="ECO:0000256" key="4">
    <source>
        <dbReference type="ARBA" id="ARBA00022741"/>
    </source>
</evidence>
<evidence type="ECO:0000313" key="12">
    <source>
        <dbReference type="Proteomes" id="UP000689195"/>
    </source>
</evidence>
<dbReference type="GO" id="GO:0007165">
    <property type="term" value="P:signal transduction"/>
    <property type="evidence" value="ECO:0007669"/>
    <property type="project" value="TreeGrafter"/>
</dbReference>
<keyword evidence="3" id="KW-0808">Transferase</keyword>
<dbReference type="OrthoDB" id="285769at2759"/>
<keyword evidence="12" id="KW-1185">Reference proteome</keyword>
<name>A0A8S1XZX0_9CILI</name>
<dbReference type="Proteomes" id="UP000689195">
    <property type="component" value="Unassembled WGS sequence"/>
</dbReference>
<proteinExistence type="predicted"/>
<evidence type="ECO:0000259" key="10">
    <source>
        <dbReference type="PROSITE" id="PS50011"/>
    </source>
</evidence>
<dbReference type="GO" id="GO:0004674">
    <property type="term" value="F:protein serine/threonine kinase activity"/>
    <property type="evidence" value="ECO:0007669"/>
    <property type="project" value="UniProtKB-KW"/>
</dbReference>
<evidence type="ECO:0000256" key="2">
    <source>
        <dbReference type="ARBA" id="ARBA00022527"/>
    </source>
</evidence>
<reference evidence="11" key="1">
    <citation type="submission" date="2021-01" db="EMBL/GenBank/DDBJ databases">
        <authorList>
            <consortium name="Genoscope - CEA"/>
            <person name="William W."/>
        </authorList>
    </citation>
    <scope>NUCLEOTIDE SEQUENCE</scope>
</reference>
<dbReference type="GO" id="GO:0005524">
    <property type="term" value="F:ATP binding"/>
    <property type="evidence" value="ECO:0007669"/>
    <property type="project" value="UniProtKB-UniRule"/>
</dbReference>
<dbReference type="PROSITE" id="PS00107">
    <property type="entry name" value="PROTEIN_KINASE_ATP"/>
    <property type="match status" value="1"/>
</dbReference>
<dbReference type="AlphaFoldDB" id="A0A8S1XZX0"/>
<comment type="catalytic activity">
    <reaction evidence="8">
        <text>L-seryl-[protein] + ATP = O-phospho-L-seryl-[protein] + ADP + H(+)</text>
        <dbReference type="Rhea" id="RHEA:17989"/>
        <dbReference type="Rhea" id="RHEA-COMP:9863"/>
        <dbReference type="Rhea" id="RHEA-COMP:11604"/>
        <dbReference type="ChEBI" id="CHEBI:15378"/>
        <dbReference type="ChEBI" id="CHEBI:29999"/>
        <dbReference type="ChEBI" id="CHEBI:30616"/>
        <dbReference type="ChEBI" id="CHEBI:83421"/>
        <dbReference type="ChEBI" id="CHEBI:456216"/>
        <dbReference type="EC" id="2.7.11.1"/>
    </reaction>
</comment>
<dbReference type="InterPro" id="IPR017441">
    <property type="entry name" value="Protein_kinase_ATP_BS"/>
</dbReference>
<keyword evidence="4 9" id="KW-0547">Nucleotide-binding</keyword>
<evidence type="ECO:0000256" key="9">
    <source>
        <dbReference type="PROSITE-ProRule" id="PRU10141"/>
    </source>
</evidence>
<comment type="catalytic activity">
    <reaction evidence="7">
        <text>L-threonyl-[protein] + ATP = O-phospho-L-threonyl-[protein] + ADP + H(+)</text>
        <dbReference type="Rhea" id="RHEA:46608"/>
        <dbReference type="Rhea" id="RHEA-COMP:11060"/>
        <dbReference type="Rhea" id="RHEA-COMP:11605"/>
        <dbReference type="ChEBI" id="CHEBI:15378"/>
        <dbReference type="ChEBI" id="CHEBI:30013"/>
        <dbReference type="ChEBI" id="CHEBI:30616"/>
        <dbReference type="ChEBI" id="CHEBI:61977"/>
        <dbReference type="ChEBI" id="CHEBI:456216"/>
        <dbReference type="EC" id="2.7.11.1"/>
    </reaction>
</comment>
<evidence type="ECO:0000256" key="8">
    <source>
        <dbReference type="ARBA" id="ARBA00048679"/>
    </source>
</evidence>
<evidence type="ECO:0000256" key="5">
    <source>
        <dbReference type="ARBA" id="ARBA00022777"/>
    </source>
</evidence>
<evidence type="ECO:0000256" key="7">
    <source>
        <dbReference type="ARBA" id="ARBA00047899"/>
    </source>
</evidence>
<dbReference type="PROSITE" id="PS50011">
    <property type="entry name" value="PROTEIN_KINASE_DOM"/>
    <property type="match status" value="1"/>
</dbReference>
<keyword evidence="5" id="KW-0418">Kinase</keyword>
<keyword evidence="2" id="KW-0723">Serine/threonine-protein kinase</keyword>
<evidence type="ECO:0000256" key="3">
    <source>
        <dbReference type="ARBA" id="ARBA00022679"/>
    </source>
</evidence>
<comment type="caution">
    <text evidence="11">The sequence shown here is derived from an EMBL/GenBank/DDBJ whole genome shotgun (WGS) entry which is preliminary data.</text>
</comment>
<evidence type="ECO:0000313" key="11">
    <source>
        <dbReference type="EMBL" id="CAD8205938.1"/>
    </source>
</evidence>
<dbReference type="InterPro" id="IPR000719">
    <property type="entry name" value="Prot_kinase_dom"/>
</dbReference>
<organism evidence="11 12">
    <name type="scientific">Paramecium pentaurelia</name>
    <dbReference type="NCBI Taxonomy" id="43138"/>
    <lineage>
        <taxon>Eukaryota</taxon>
        <taxon>Sar</taxon>
        <taxon>Alveolata</taxon>
        <taxon>Ciliophora</taxon>
        <taxon>Intramacronucleata</taxon>
        <taxon>Oligohymenophorea</taxon>
        <taxon>Peniculida</taxon>
        <taxon>Parameciidae</taxon>
        <taxon>Paramecium</taxon>
    </lineage>
</organism>
<evidence type="ECO:0000256" key="1">
    <source>
        <dbReference type="ARBA" id="ARBA00012513"/>
    </source>
</evidence>
<evidence type="ECO:0000256" key="6">
    <source>
        <dbReference type="ARBA" id="ARBA00022840"/>
    </source>
</evidence>
<dbReference type="PANTHER" id="PTHR43895">
    <property type="entry name" value="CALCIUM/CALMODULIN-DEPENDENT PROTEIN KINASE KINASE-RELATED"/>
    <property type="match status" value="1"/>
</dbReference>